<feature type="transmembrane region" description="Helical" evidence="1">
    <location>
        <begin position="6"/>
        <end position="25"/>
    </location>
</feature>
<evidence type="ECO:0000313" key="2">
    <source>
        <dbReference type="EMBL" id="MDK2595427.1"/>
    </source>
</evidence>
<comment type="caution">
    <text evidence="2">The sequence shown here is derived from an EMBL/GenBank/DDBJ whole genome shotgun (WGS) entry which is preliminary data.</text>
</comment>
<dbReference type="Proteomes" id="UP001231915">
    <property type="component" value="Unassembled WGS sequence"/>
</dbReference>
<keyword evidence="1" id="KW-1133">Transmembrane helix</keyword>
<dbReference type="EMBL" id="JASJUT010000003">
    <property type="protein sequence ID" value="MDK2595427.1"/>
    <property type="molecule type" value="Genomic_DNA"/>
</dbReference>
<reference evidence="2 3" key="1">
    <citation type="submission" date="2023-05" db="EMBL/GenBank/DDBJ databases">
        <title>Pseudoalteromonas ardens sp. nov., Pseudoalteromonas obscura sp. nov., and Pseudoalteromonas umbrosa sp. nov., isolated from the coral Montipora capitata.</title>
        <authorList>
            <person name="Thomas E.M."/>
            <person name="Smith E.M."/>
            <person name="Papke E."/>
            <person name="Shlafstein M.D."/>
            <person name="Oline D.K."/>
            <person name="Videau P."/>
            <person name="Saw J.H."/>
            <person name="Strangman W.K."/>
            <person name="Ushijima B."/>
        </authorList>
    </citation>
    <scope>NUCLEOTIDE SEQUENCE [LARGE SCALE GENOMIC DNA]</scope>
    <source>
        <strain evidence="2 3">P94</strain>
    </source>
</reference>
<dbReference type="RefSeq" id="WP_284137135.1">
    <property type="nucleotide sequence ID" value="NZ_JASJUT010000003.1"/>
</dbReference>
<keyword evidence="1" id="KW-0812">Transmembrane</keyword>
<accession>A0ABT7EK86</accession>
<keyword evidence="1" id="KW-0472">Membrane</keyword>
<gene>
    <name evidence="2" type="ORF">QNM18_10265</name>
</gene>
<protein>
    <submittedName>
        <fullName evidence="2">Uncharacterized protein</fullName>
    </submittedName>
</protein>
<name>A0ABT7EK86_9GAMM</name>
<evidence type="ECO:0000313" key="3">
    <source>
        <dbReference type="Proteomes" id="UP001231915"/>
    </source>
</evidence>
<sequence>MDINFVVFILFTMVVVGFALHRAITLKSIDAKNKRFYDLNKKLKRDLERCTSLEQSQAVITAFLFKSSAMVDEVSKGRCIGVPRVKTGEIKT</sequence>
<keyword evidence="3" id="KW-1185">Reference proteome</keyword>
<evidence type="ECO:0000256" key="1">
    <source>
        <dbReference type="SAM" id="Phobius"/>
    </source>
</evidence>
<proteinExistence type="predicted"/>
<organism evidence="2 3">
    <name type="scientific">Pseudoalteromonas obscura</name>
    <dbReference type="NCBI Taxonomy" id="3048491"/>
    <lineage>
        <taxon>Bacteria</taxon>
        <taxon>Pseudomonadati</taxon>
        <taxon>Pseudomonadota</taxon>
        <taxon>Gammaproteobacteria</taxon>
        <taxon>Alteromonadales</taxon>
        <taxon>Pseudoalteromonadaceae</taxon>
        <taxon>Pseudoalteromonas</taxon>
    </lineage>
</organism>